<dbReference type="EMBL" id="BAOS01000013">
    <property type="protein sequence ID" value="GAX60690.1"/>
    <property type="molecule type" value="Genomic_DNA"/>
</dbReference>
<feature type="domain" description="PDZ" evidence="1">
    <location>
        <begin position="29"/>
        <end position="97"/>
    </location>
</feature>
<dbReference type="SUPFAM" id="SSF48452">
    <property type="entry name" value="TPR-like"/>
    <property type="match status" value="1"/>
</dbReference>
<keyword evidence="3" id="KW-1185">Reference proteome</keyword>
<dbReference type="SUPFAM" id="SSF50156">
    <property type="entry name" value="PDZ domain-like"/>
    <property type="match status" value="1"/>
</dbReference>
<dbReference type="InterPro" id="IPR036034">
    <property type="entry name" value="PDZ_sf"/>
</dbReference>
<organism evidence="2 3">
    <name type="scientific">Candidatus Scalindua japonica</name>
    <dbReference type="NCBI Taxonomy" id="1284222"/>
    <lineage>
        <taxon>Bacteria</taxon>
        <taxon>Pseudomonadati</taxon>
        <taxon>Planctomycetota</taxon>
        <taxon>Candidatus Brocadiia</taxon>
        <taxon>Candidatus Brocadiales</taxon>
        <taxon>Candidatus Scalinduaceae</taxon>
        <taxon>Candidatus Scalindua</taxon>
    </lineage>
</organism>
<dbReference type="PROSITE" id="PS50106">
    <property type="entry name" value="PDZ"/>
    <property type="match status" value="1"/>
</dbReference>
<dbReference type="Gene3D" id="1.25.40.10">
    <property type="entry name" value="Tetratricopeptide repeat domain"/>
    <property type="match status" value="1"/>
</dbReference>
<dbReference type="RefSeq" id="WP_096894081.1">
    <property type="nucleotide sequence ID" value="NZ_BAOS01000013.1"/>
</dbReference>
<dbReference type="OrthoDB" id="9782003at2"/>
<gene>
    <name evidence="2" type="ORF">SCALIN_C13_0207</name>
</gene>
<dbReference type="SMART" id="SM00228">
    <property type="entry name" value="PDZ"/>
    <property type="match status" value="1"/>
</dbReference>
<accession>A0A286TXT3</accession>
<protein>
    <submittedName>
        <fullName evidence="2">Magnetosome protein MamE</fullName>
    </submittedName>
</protein>
<dbReference type="Gene3D" id="2.30.42.10">
    <property type="match status" value="1"/>
</dbReference>
<dbReference type="AlphaFoldDB" id="A0A286TXT3"/>
<name>A0A286TXT3_9BACT</name>
<dbReference type="InterPro" id="IPR011990">
    <property type="entry name" value="TPR-like_helical_dom_sf"/>
</dbReference>
<dbReference type="InterPro" id="IPR001478">
    <property type="entry name" value="PDZ"/>
</dbReference>
<comment type="caution">
    <text evidence="2">The sequence shown here is derived from an EMBL/GenBank/DDBJ whole genome shotgun (WGS) entry which is preliminary data.</text>
</comment>
<sequence>MRLYILFFITIVSLGTCISTVHAQSIFSGMIFSEKKEGLKIVEVQSGSPGFDAGLKSGDIILEIEGKKIRSLPDYVKISKEIKNKKVEVSLVIIRKDIEYDVSIKIYSLPVLQNWKEKVAKPIKLPRGLTKTPYIYWVGKGYRILVEHVNNKPVDTKIANYNEALEYLFYALHYRPESIDTALQVAIVYRRLGSLYMEKKMVKEGVENYRKSIKFYGACYKKSDREDYLNKILTNLQEIGEELSNIKSNRVEPVLETKRKNLRIPQ</sequence>
<reference evidence="3" key="1">
    <citation type="journal article" date="2017" name="Environ. Microbiol. Rep.">
        <title>Genetic Diversity of Marine Anaerobic Ammonium-Oxidizing Bacteria as Revealed by Genomic and Proteomic Analyses of 'Candidatus Scalindua japonica'.</title>
        <authorList>
            <person name="Oshiki M."/>
            <person name="Mizuto K."/>
            <person name="Kimura Z."/>
            <person name="Kindaichi T."/>
            <person name="Satoh H."/>
            <person name="Okabe S."/>
        </authorList>
    </citation>
    <scope>NUCLEOTIDE SEQUENCE [LARGE SCALE GENOMIC DNA]</scope>
    <source>
        <strain evidence="3">husup-a2</strain>
    </source>
</reference>
<evidence type="ECO:0000313" key="2">
    <source>
        <dbReference type="EMBL" id="GAX60690.1"/>
    </source>
</evidence>
<evidence type="ECO:0000313" key="3">
    <source>
        <dbReference type="Proteomes" id="UP000218542"/>
    </source>
</evidence>
<dbReference type="Proteomes" id="UP000218542">
    <property type="component" value="Unassembled WGS sequence"/>
</dbReference>
<proteinExistence type="predicted"/>
<evidence type="ECO:0000259" key="1">
    <source>
        <dbReference type="PROSITE" id="PS50106"/>
    </source>
</evidence>
<dbReference type="Pfam" id="PF13180">
    <property type="entry name" value="PDZ_2"/>
    <property type="match status" value="1"/>
</dbReference>